<dbReference type="Proteomes" id="UP000319143">
    <property type="component" value="Unassembled WGS sequence"/>
</dbReference>
<organism evidence="1 2">
    <name type="scientific">Novipirellula artificiosorum</name>
    <dbReference type="NCBI Taxonomy" id="2528016"/>
    <lineage>
        <taxon>Bacteria</taxon>
        <taxon>Pseudomonadati</taxon>
        <taxon>Planctomycetota</taxon>
        <taxon>Planctomycetia</taxon>
        <taxon>Pirellulales</taxon>
        <taxon>Pirellulaceae</taxon>
        <taxon>Novipirellula</taxon>
    </lineage>
</organism>
<sequence length="84" mass="9884">MKRGNWHFAERWHRGLGNGTLFIRWPEFANTVSPEILALMLLNRDRGPRIFLRINLDGPEYSRTITLVHYHISTSIRSCHVLLD</sequence>
<evidence type="ECO:0000313" key="1">
    <source>
        <dbReference type="EMBL" id="TWU37333.1"/>
    </source>
</evidence>
<dbReference type="AlphaFoldDB" id="A0A5C6DIW8"/>
<accession>A0A5C6DIW8</accession>
<reference evidence="1 2" key="1">
    <citation type="submission" date="2019-02" db="EMBL/GenBank/DDBJ databases">
        <title>Deep-cultivation of Planctomycetes and their phenomic and genomic characterization uncovers novel biology.</title>
        <authorList>
            <person name="Wiegand S."/>
            <person name="Jogler M."/>
            <person name="Boedeker C."/>
            <person name="Pinto D."/>
            <person name="Vollmers J."/>
            <person name="Rivas-Marin E."/>
            <person name="Kohn T."/>
            <person name="Peeters S.H."/>
            <person name="Heuer A."/>
            <person name="Rast P."/>
            <person name="Oberbeckmann S."/>
            <person name="Bunk B."/>
            <person name="Jeske O."/>
            <person name="Meyerdierks A."/>
            <person name="Storesund J.E."/>
            <person name="Kallscheuer N."/>
            <person name="Luecker S."/>
            <person name="Lage O.M."/>
            <person name="Pohl T."/>
            <person name="Merkel B.J."/>
            <person name="Hornburger P."/>
            <person name="Mueller R.-W."/>
            <person name="Bruemmer F."/>
            <person name="Labrenz M."/>
            <person name="Spormann A.M."/>
            <person name="Op Den Camp H."/>
            <person name="Overmann J."/>
            <person name="Amann R."/>
            <person name="Jetten M.S.M."/>
            <person name="Mascher T."/>
            <person name="Medema M.H."/>
            <person name="Devos D.P."/>
            <person name="Kaster A.-K."/>
            <person name="Ovreas L."/>
            <person name="Rohde M."/>
            <person name="Galperin M.Y."/>
            <person name="Jogler C."/>
        </authorList>
    </citation>
    <scope>NUCLEOTIDE SEQUENCE [LARGE SCALE GENOMIC DNA]</scope>
    <source>
        <strain evidence="1 2">Poly41</strain>
    </source>
</reference>
<protein>
    <submittedName>
        <fullName evidence="1">Uncharacterized protein</fullName>
    </submittedName>
</protein>
<proteinExistence type="predicted"/>
<dbReference type="EMBL" id="SJPV01000005">
    <property type="protein sequence ID" value="TWU37333.1"/>
    <property type="molecule type" value="Genomic_DNA"/>
</dbReference>
<gene>
    <name evidence="1" type="ORF">Poly41_34630</name>
</gene>
<name>A0A5C6DIW8_9BACT</name>
<comment type="caution">
    <text evidence="1">The sequence shown here is derived from an EMBL/GenBank/DDBJ whole genome shotgun (WGS) entry which is preliminary data.</text>
</comment>
<keyword evidence="2" id="KW-1185">Reference proteome</keyword>
<evidence type="ECO:0000313" key="2">
    <source>
        <dbReference type="Proteomes" id="UP000319143"/>
    </source>
</evidence>